<sequence>MPISFDIKECAPTEQLDKRRTSVYVVMAQNFKMHSSTVWKLAAEPNYNTNIDQDFPYSDLPHQGASRLVKIPVSLNDLIRHVDYFGEGRVVSTRGISGFANCYNVNHQYRLVSSGPDKDKKIPNRIPVLSYTDCDTSAYVKDNSVLTVSVAAERINSSCTKDIARVVNNDLGMVVVFGADDQSQELKLLANELEKKGMFPNVDATLPKELQGLTLYDRHVAFLNSNDLRTRKDELYTNVANGNYESAVNNSKSFYVAGLGEELDAMVQRLIRTAPRHVVPFAYALWRGGARDLVRKHFPAPFQYIVSEQAVTIVNYAYDQALKLDSNINSRNNDRAVWGDSRLPRTSNRLSWKFVPGCKGSLDLTFKLYNTDCNLFVRMDDVPDSSGDKQCWGSTTDEQDPNGDKFKYYVEPEMYNDTDLVFFITNVHQKQRIKLEVAADSCGDRLAWGNNVNVHGDNTRNRWVIAKWSSGHHRLLCRYAQCVLSPDDNSRRAYESACSATLGANNDVASWATSPQLDKLVRLAARLWPKSDKYFQYEMEVAPAVGVVSA</sequence>
<dbReference type="Pfam" id="PF03260">
    <property type="entry name" value="Lipoprotein_11"/>
    <property type="match status" value="1"/>
</dbReference>
<accession>A0AAD8DRI3</accession>
<dbReference type="Proteomes" id="UP001231518">
    <property type="component" value="Chromosome 8"/>
</dbReference>
<gene>
    <name evidence="2" type="ORF">PYW07_016402</name>
</gene>
<name>A0AAD8DRI3_MYTSE</name>
<comment type="caution">
    <text evidence="2">The sequence shown here is derived from an EMBL/GenBank/DDBJ whole genome shotgun (WGS) entry which is preliminary data.</text>
</comment>
<evidence type="ECO:0000256" key="1">
    <source>
        <dbReference type="ARBA" id="ARBA00022729"/>
    </source>
</evidence>
<keyword evidence="1" id="KW-0732">Signal</keyword>
<evidence type="ECO:0000313" key="3">
    <source>
        <dbReference type="Proteomes" id="UP001231518"/>
    </source>
</evidence>
<dbReference type="EMBL" id="JARGEI010000015">
    <property type="protein sequence ID" value="KAJ8718846.1"/>
    <property type="molecule type" value="Genomic_DNA"/>
</dbReference>
<protein>
    <submittedName>
        <fullName evidence="2">Uncharacterized protein</fullName>
    </submittedName>
</protein>
<organism evidence="2 3">
    <name type="scientific">Mythimna separata</name>
    <name type="common">Oriental armyworm</name>
    <name type="synonym">Pseudaletia separata</name>
    <dbReference type="NCBI Taxonomy" id="271217"/>
    <lineage>
        <taxon>Eukaryota</taxon>
        <taxon>Metazoa</taxon>
        <taxon>Ecdysozoa</taxon>
        <taxon>Arthropoda</taxon>
        <taxon>Hexapoda</taxon>
        <taxon>Insecta</taxon>
        <taxon>Pterygota</taxon>
        <taxon>Neoptera</taxon>
        <taxon>Endopterygota</taxon>
        <taxon>Lepidoptera</taxon>
        <taxon>Glossata</taxon>
        <taxon>Ditrysia</taxon>
        <taxon>Noctuoidea</taxon>
        <taxon>Noctuidae</taxon>
        <taxon>Noctuinae</taxon>
        <taxon>Hadenini</taxon>
        <taxon>Mythimna</taxon>
    </lineage>
</organism>
<dbReference type="InterPro" id="IPR042046">
    <property type="entry name" value="Lipoprotein_11_N"/>
</dbReference>
<proteinExistence type="predicted"/>
<evidence type="ECO:0000313" key="2">
    <source>
        <dbReference type="EMBL" id="KAJ8718846.1"/>
    </source>
</evidence>
<dbReference type="InterPro" id="IPR004943">
    <property type="entry name" value="Lipoprotein_11"/>
</dbReference>
<dbReference type="Gene3D" id="2.80.10.50">
    <property type="match status" value="1"/>
</dbReference>
<dbReference type="GO" id="GO:0005576">
    <property type="term" value="C:extracellular region"/>
    <property type="evidence" value="ECO:0007669"/>
    <property type="project" value="InterPro"/>
</dbReference>
<keyword evidence="3" id="KW-1185">Reference proteome</keyword>
<dbReference type="AlphaFoldDB" id="A0AAD8DRI3"/>
<dbReference type="Gene3D" id="1.10.10.2400">
    <property type="entry name" value="Lepidopteran low molecular weight (30 kD) lipoprotein, N-terminal domain"/>
    <property type="match status" value="1"/>
</dbReference>
<reference evidence="2" key="1">
    <citation type="submission" date="2023-03" db="EMBL/GenBank/DDBJ databases">
        <title>Chromosome-level genomes of two armyworms, Mythimna separata and Mythimna loreyi, provide insights into the biosynthesis and reception of sex pheromones.</title>
        <authorList>
            <person name="Zhao H."/>
        </authorList>
    </citation>
    <scope>NUCLEOTIDE SEQUENCE</scope>
    <source>
        <strain evidence="2">BeijingLab</strain>
        <tissue evidence="2">Pupa</tissue>
    </source>
</reference>